<protein>
    <submittedName>
        <fullName evidence="1">Uncharacterized protein</fullName>
    </submittedName>
</protein>
<name>M2QJ72_CERS8</name>
<dbReference type="Proteomes" id="UP000016930">
    <property type="component" value="Unassembled WGS sequence"/>
</dbReference>
<evidence type="ECO:0000313" key="2">
    <source>
        <dbReference type="Proteomes" id="UP000016930"/>
    </source>
</evidence>
<feature type="non-terminal residue" evidence="1">
    <location>
        <position position="72"/>
    </location>
</feature>
<dbReference type="Gene3D" id="1.10.630.10">
    <property type="entry name" value="Cytochrome P450"/>
    <property type="match status" value="1"/>
</dbReference>
<dbReference type="STRING" id="914234.M2QJ72"/>
<dbReference type="AlphaFoldDB" id="M2QJ72"/>
<proteinExistence type="predicted"/>
<dbReference type="GO" id="GO:0020037">
    <property type="term" value="F:heme binding"/>
    <property type="evidence" value="ECO:0007669"/>
    <property type="project" value="InterPro"/>
</dbReference>
<evidence type="ECO:0000313" key="1">
    <source>
        <dbReference type="EMBL" id="EMD32170.1"/>
    </source>
</evidence>
<keyword evidence="2" id="KW-1185">Reference proteome</keyword>
<feature type="non-terminal residue" evidence="1">
    <location>
        <position position="1"/>
    </location>
</feature>
<dbReference type="HOGENOM" id="CLU_2729054_0_0_1"/>
<dbReference type="GO" id="GO:0016705">
    <property type="term" value="F:oxidoreductase activity, acting on paired donors, with incorporation or reduction of molecular oxygen"/>
    <property type="evidence" value="ECO:0007669"/>
    <property type="project" value="InterPro"/>
</dbReference>
<sequence length="72" mass="7979">RSAVRLFFSEHRISDFALFDPTTNTALSHLASRAHQGRALDVQDLLSRFTFDVGSALFGESLDTLSRPLSDP</sequence>
<reference evidence="1 2" key="1">
    <citation type="journal article" date="2012" name="Proc. Natl. Acad. Sci. U.S.A.">
        <title>Comparative genomics of Ceriporiopsis subvermispora and Phanerochaete chrysosporium provide insight into selective ligninolysis.</title>
        <authorList>
            <person name="Fernandez-Fueyo E."/>
            <person name="Ruiz-Duenas F.J."/>
            <person name="Ferreira P."/>
            <person name="Floudas D."/>
            <person name="Hibbett D.S."/>
            <person name="Canessa P."/>
            <person name="Larrondo L.F."/>
            <person name="James T.Y."/>
            <person name="Seelenfreund D."/>
            <person name="Lobos S."/>
            <person name="Polanco R."/>
            <person name="Tello M."/>
            <person name="Honda Y."/>
            <person name="Watanabe T."/>
            <person name="Watanabe T."/>
            <person name="Ryu J.S."/>
            <person name="Kubicek C.P."/>
            <person name="Schmoll M."/>
            <person name="Gaskell J."/>
            <person name="Hammel K.E."/>
            <person name="St John F.J."/>
            <person name="Vanden Wymelenberg A."/>
            <person name="Sabat G."/>
            <person name="Splinter BonDurant S."/>
            <person name="Syed K."/>
            <person name="Yadav J.S."/>
            <person name="Doddapaneni H."/>
            <person name="Subramanian V."/>
            <person name="Lavin J.L."/>
            <person name="Oguiza J.A."/>
            <person name="Perez G."/>
            <person name="Pisabarro A.G."/>
            <person name="Ramirez L."/>
            <person name="Santoyo F."/>
            <person name="Master E."/>
            <person name="Coutinho P.M."/>
            <person name="Henrissat B."/>
            <person name="Lombard V."/>
            <person name="Magnuson J.K."/>
            <person name="Kuees U."/>
            <person name="Hori C."/>
            <person name="Igarashi K."/>
            <person name="Samejima M."/>
            <person name="Held B.W."/>
            <person name="Barry K.W."/>
            <person name="LaButti K.M."/>
            <person name="Lapidus A."/>
            <person name="Lindquist E.A."/>
            <person name="Lucas S.M."/>
            <person name="Riley R."/>
            <person name="Salamov A.A."/>
            <person name="Hoffmeister D."/>
            <person name="Schwenk D."/>
            <person name="Hadar Y."/>
            <person name="Yarden O."/>
            <person name="de Vries R.P."/>
            <person name="Wiebenga A."/>
            <person name="Stenlid J."/>
            <person name="Eastwood D."/>
            <person name="Grigoriev I.V."/>
            <person name="Berka R.M."/>
            <person name="Blanchette R.A."/>
            <person name="Kersten P."/>
            <person name="Martinez A.T."/>
            <person name="Vicuna R."/>
            <person name="Cullen D."/>
        </authorList>
    </citation>
    <scope>NUCLEOTIDE SEQUENCE [LARGE SCALE GENOMIC DNA]</scope>
    <source>
        <strain evidence="1 2">B</strain>
    </source>
</reference>
<organism evidence="1 2">
    <name type="scientific">Ceriporiopsis subvermispora (strain B)</name>
    <name type="common">White-rot fungus</name>
    <name type="synonym">Gelatoporia subvermispora</name>
    <dbReference type="NCBI Taxonomy" id="914234"/>
    <lineage>
        <taxon>Eukaryota</taxon>
        <taxon>Fungi</taxon>
        <taxon>Dikarya</taxon>
        <taxon>Basidiomycota</taxon>
        <taxon>Agaricomycotina</taxon>
        <taxon>Agaricomycetes</taxon>
        <taxon>Polyporales</taxon>
        <taxon>Gelatoporiaceae</taxon>
        <taxon>Gelatoporia</taxon>
    </lineage>
</organism>
<dbReference type="GO" id="GO:0004497">
    <property type="term" value="F:monooxygenase activity"/>
    <property type="evidence" value="ECO:0007669"/>
    <property type="project" value="InterPro"/>
</dbReference>
<accession>M2QJ72</accession>
<gene>
    <name evidence="1" type="ORF">CERSUDRAFT_23957</name>
</gene>
<dbReference type="GO" id="GO:0005506">
    <property type="term" value="F:iron ion binding"/>
    <property type="evidence" value="ECO:0007669"/>
    <property type="project" value="InterPro"/>
</dbReference>
<dbReference type="InterPro" id="IPR036396">
    <property type="entry name" value="Cyt_P450_sf"/>
</dbReference>
<dbReference type="EMBL" id="KB445812">
    <property type="protein sequence ID" value="EMD32170.1"/>
    <property type="molecule type" value="Genomic_DNA"/>
</dbReference>
<dbReference type="SUPFAM" id="SSF48264">
    <property type="entry name" value="Cytochrome P450"/>
    <property type="match status" value="1"/>
</dbReference>